<accession>A0A9P1FM41</accession>
<evidence type="ECO:0000256" key="2">
    <source>
        <dbReference type="ARBA" id="ARBA00022448"/>
    </source>
</evidence>
<feature type="transmembrane region" description="Helical" evidence="6">
    <location>
        <begin position="216"/>
        <end position="234"/>
    </location>
</feature>
<keyword evidence="4 6" id="KW-1133">Transmembrane helix</keyword>
<name>A0A9P1FM41_9DINO</name>
<protein>
    <submittedName>
        <fullName evidence="9">Transporter C3B8.04c</fullName>
    </submittedName>
</protein>
<proteinExistence type="predicted"/>
<feature type="domain" description="Citrate transporter-like" evidence="7">
    <location>
        <begin position="244"/>
        <end position="409"/>
    </location>
</feature>
<dbReference type="GO" id="GO:0006797">
    <property type="term" value="P:polyphosphate metabolic process"/>
    <property type="evidence" value="ECO:0007669"/>
    <property type="project" value="TreeGrafter"/>
</dbReference>
<dbReference type="Pfam" id="PF03600">
    <property type="entry name" value="CitMHS"/>
    <property type="match status" value="2"/>
</dbReference>
<feature type="transmembrane region" description="Helical" evidence="6">
    <location>
        <begin position="266"/>
        <end position="285"/>
    </location>
</feature>
<dbReference type="OrthoDB" id="420091at2759"/>
<keyword evidence="3 6" id="KW-0812">Transmembrane</keyword>
<gene>
    <name evidence="8" type="ORF">C1SCF055_LOCUS8970</name>
</gene>
<dbReference type="InterPro" id="IPR004680">
    <property type="entry name" value="Cit_transptr-like_dom"/>
</dbReference>
<dbReference type="GO" id="GO:0006817">
    <property type="term" value="P:phosphate ion transport"/>
    <property type="evidence" value="ECO:0007669"/>
    <property type="project" value="TreeGrafter"/>
</dbReference>
<evidence type="ECO:0000313" key="9">
    <source>
        <dbReference type="EMBL" id="CAL4768465.1"/>
    </source>
</evidence>
<feature type="transmembrane region" description="Helical" evidence="6">
    <location>
        <begin position="113"/>
        <end position="135"/>
    </location>
</feature>
<reference evidence="8" key="1">
    <citation type="submission" date="2022-10" db="EMBL/GenBank/DDBJ databases">
        <authorList>
            <person name="Chen Y."/>
            <person name="Dougan E. K."/>
            <person name="Chan C."/>
            <person name="Rhodes N."/>
            <person name="Thang M."/>
        </authorList>
    </citation>
    <scope>NUCLEOTIDE SEQUENCE</scope>
</reference>
<comment type="caution">
    <text evidence="8">The sequence shown here is derived from an EMBL/GenBank/DDBJ whole genome shotgun (WGS) entry which is preliminary data.</text>
</comment>
<evidence type="ECO:0000256" key="1">
    <source>
        <dbReference type="ARBA" id="ARBA00004141"/>
    </source>
</evidence>
<feature type="transmembrane region" description="Helical" evidence="6">
    <location>
        <begin position="348"/>
        <end position="370"/>
    </location>
</feature>
<evidence type="ECO:0000256" key="6">
    <source>
        <dbReference type="SAM" id="Phobius"/>
    </source>
</evidence>
<organism evidence="8">
    <name type="scientific">Cladocopium goreaui</name>
    <dbReference type="NCBI Taxonomy" id="2562237"/>
    <lineage>
        <taxon>Eukaryota</taxon>
        <taxon>Sar</taxon>
        <taxon>Alveolata</taxon>
        <taxon>Dinophyceae</taxon>
        <taxon>Suessiales</taxon>
        <taxon>Symbiodiniaceae</taxon>
        <taxon>Cladocopium</taxon>
    </lineage>
</organism>
<sequence>MVAPLAAALDVMDGSKEDQAKKLLASVFNESLYLVLSGFTMSSIFSKCQLDCRAAALLQQSLGHRPFLFMLAIMWLGVGLSALLSNVTAPLLLVEVLKPLLRDMPTDSRYSRALLLGLAFACNVGGMMTPISSPQNVASLQALRQHGRDITWSEWLYLSIPFCTLAVLVCWLLLLVVYRFDLSESEALRLQRPGSPSSSKIPAVIFDQEELSYGKMAGLVGALATLAAFAYAPAAQEVGGTSSVALLFVALSLGAGGISRQTFNSYNWHLLFLIGGGSALGLAVQESGLLDLLTDAVQRQLSSSPWLLIVELTLVIVGATTFVSHTVAALVLMPLVVQLGEEAGVERIAVLLGAFACSTACALPMTSFPNVNSLMAADDLGKPWLSVKNFLVAGIPTTITLAVLLVTAGYLIGAWALG</sequence>
<dbReference type="AlphaFoldDB" id="A0A9P1FM41"/>
<keyword evidence="10" id="KW-1185">Reference proteome</keyword>
<evidence type="ECO:0000313" key="10">
    <source>
        <dbReference type="Proteomes" id="UP001152797"/>
    </source>
</evidence>
<dbReference type="Proteomes" id="UP001152797">
    <property type="component" value="Unassembled WGS sequence"/>
</dbReference>
<keyword evidence="2" id="KW-0813">Transport</keyword>
<evidence type="ECO:0000256" key="3">
    <source>
        <dbReference type="ARBA" id="ARBA00022692"/>
    </source>
</evidence>
<evidence type="ECO:0000256" key="4">
    <source>
        <dbReference type="ARBA" id="ARBA00022989"/>
    </source>
</evidence>
<dbReference type="EMBL" id="CAMXCT020000613">
    <property type="protein sequence ID" value="CAL1134528.1"/>
    <property type="molecule type" value="Genomic_DNA"/>
</dbReference>
<feature type="transmembrane region" description="Helical" evidence="6">
    <location>
        <begin position="240"/>
        <end position="259"/>
    </location>
</feature>
<dbReference type="EMBL" id="CAMXCT010000613">
    <property type="protein sequence ID" value="CAI3981153.1"/>
    <property type="molecule type" value="Genomic_DNA"/>
</dbReference>
<feature type="transmembrane region" description="Helical" evidence="6">
    <location>
        <begin position="155"/>
        <end position="180"/>
    </location>
</feature>
<feature type="transmembrane region" description="Helical" evidence="6">
    <location>
        <begin position="305"/>
        <end position="336"/>
    </location>
</feature>
<dbReference type="GO" id="GO:0005886">
    <property type="term" value="C:plasma membrane"/>
    <property type="evidence" value="ECO:0007669"/>
    <property type="project" value="TreeGrafter"/>
</dbReference>
<evidence type="ECO:0000259" key="7">
    <source>
        <dbReference type="Pfam" id="PF03600"/>
    </source>
</evidence>
<comment type="subcellular location">
    <subcellularLocation>
        <location evidence="1">Membrane</location>
        <topology evidence="1">Multi-pass membrane protein</topology>
    </subcellularLocation>
</comment>
<dbReference type="PANTHER" id="PTHR10283">
    <property type="entry name" value="SOLUTE CARRIER FAMILY 13 MEMBER"/>
    <property type="match status" value="1"/>
</dbReference>
<dbReference type="PANTHER" id="PTHR10283:SF92">
    <property type="entry name" value="LOW-AFFINITY PHOSPHATE TRANSPORTER PHO91"/>
    <property type="match status" value="1"/>
</dbReference>
<dbReference type="EMBL" id="CAMXCT030000613">
    <property type="protein sequence ID" value="CAL4768465.1"/>
    <property type="molecule type" value="Genomic_DNA"/>
</dbReference>
<evidence type="ECO:0000256" key="5">
    <source>
        <dbReference type="ARBA" id="ARBA00023136"/>
    </source>
</evidence>
<feature type="transmembrane region" description="Helical" evidence="6">
    <location>
        <begin position="390"/>
        <end position="417"/>
    </location>
</feature>
<feature type="domain" description="Citrate transporter-like" evidence="7">
    <location>
        <begin position="19"/>
        <end position="196"/>
    </location>
</feature>
<dbReference type="GO" id="GO:0005315">
    <property type="term" value="F:phosphate transmembrane transporter activity"/>
    <property type="evidence" value="ECO:0007669"/>
    <property type="project" value="TreeGrafter"/>
</dbReference>
<keyword evidence="5 6" id="KW-0472">Membrane</keyword>
<feature type="transmembrane region" description="Helical" evidence="6">
    <location>
        <begin position="67"/>
        <end position="93"/>
    </location>
</feature>
<reference evidence="9 10" key="2">
    <citation type="submission" date="2024-05" db="EMBL/GenBank/DDBJ databases">
        <authorList>
            <person name="Chen Y."/>
            <person name="Shah S."/>
            <person name="Dougan E. K."/>
            <person name="Thang M."/>
            <person name="Chan C."/>
        </authorList>
    </citation>
    <scope>NUCLEOTIDE SEQUENCE [LARGE SCALE GENOMIC DNA]</scope>
</reference>
<evidence type="ECO:0000313" key="8">
    <source>
        <dbReference type="EMBL" id="CAI3981153.1"/>
    </source>
</evidence>